<dbReference type="GO" id="GO:0000480">
    <property type="term" value="P:endonucleolytic cleavage in 5'-ETS of tricistronic rRNA transcript (SSU-rRNA, 5.8S rRNA, LSU-rRNA)"/>
    <property type="evidence" value="ECO:0007669"/>
    <property type="project" value="TreeGrafter"/>
</dbReference>
<name>A0A6A6HPS6_VIRVR</name>
<accession>A0A6A6HPS6</accession>
<gene>
    <name evidence="9" type="ORF">EV356DRAFT_572202</name>
</gene>
<dbReference type="InterPro" id="IPR034353">
    <property type="entry name" value="ABT1/ESF2_RRM"/>
</dbReference>
<evidence type="ECO:0000256" key="1">
    <source>
        <dbReference type="ARBA" id="ARBA00004604"/>
    </source>
</evidence>
<dbReference type="InterPro" id="IPR012677">
    <property type="entry name" value="Nucleotide-bd_a/b_plait_sf"/>
</dbReference>
<dbReference type="Proteomes" id="UP000800092">
    <property type="component" value="Unassembled WGS sequence"/>
</dbReference>
<dbReference type="CDD" id="cd12263">
    <property type="entry name" value="RRM_ABT1_like"/>
    <property type="match status" value="1"/>
</dbReference>
<evidence type="ECO:0000256" key="5">
    <source>
        <dbReference type="ARBA" id="ARBA00025024"/>
    </source>
</evidence>
<dbReference type="EMBL" id="ML991771">
    <property type="protein sequence ID" value="KAF2240154.1"/>
    <property type="molecule type" value="Genomic_DNA"/>
</dbReference>
<organism evidence="9 10">
    <name type="scientific">Viridothelium virens</name>
    <name type="common">Speckled blister lichen</name>
    <name type="synonym">Trypethelium virens</name>
    <dbReference type="NCBI Taxonomy" id="1048519"/>
    <lineage>
        <taxon>Eukaryota</taxon>
        <taxon>Fungi</taxon>
        <taxon>Dikarya</taxon>
        <taxon>Ascomycota</taxon>
        <taxon>Pezizomycotina</taxon>
        <taxon>Dothideomycetes</taxon>
        <taxon>Dothideomycetes incertae sedis</taxon>
        <taxon>Trypetheliales</taxon>
        <taxon>Trypetheliaceae</taxon>
        <taxon>Viridothelium</taxon>
    </lineage>
</organism>
<dbReference type="GO" id="GO:0000472">
    <property type="term" value="P:endonucleolytic cleavage to generate mature 5'-end of SSU-rRNA from (SSU-rRNA, 5.8S rRNA, LSU-rRNA)"/>
    <property type="evidence" value="ECO:0007669"/>
    <property type="project" value="TreeGrafter"/>
</dbReference>
<evidence type="ECO:0000313" key="10">
    <source>
        <dbReference type="Proteomes" id="UP000800092"/>
    </source>
</evidence>
<evidence type="ECO:0000256" key="4">
    <source>
        <dbReference type="ARBA" id="ARBA00023242"/>
    </source>
</evidence>
<evidence type="ECO:0000256" key="8">
    <source>
        <dbReference type="SAM" id="MobiDB-lite"/>
    </source>
</evidence>
<comment type="function">
    <text evidence="5">Involved in the small subunit (SSU) processome assembly and function, and in the 18S rRNA synthesis. Required for the early cleavages at sites A0, A1 and A2.</text>
</comment>
<dbReference type="PANTHER" id="PTHR12311:SF7">
    <property type="entry name" value="ACTIVATOR OF BASAL TRANSCRIPTION 1"/>
    <property type="match status" value="1"/>
</dbReference>
<dbReference type="InterPro" id="IPR039119">
    <property type="entry name" value="ABT1/Esf2"/>
</dbReference>
<dbReference type="SUPFAM" id="SSF54928">
    <property type="entry name" value="RNA-binding domain, RBD"/>
    <property type="match status" value="1"/>
</dbReference>
<evidence type="ECO:0000256" key="2">
    <source>
        <dbReference type="ARBA" id="ARBA00005819"/>
    </source>
</evidence>
<dbReference type="AlphaFoldDB" id="A0A6A6HPS6"/>
<evidence type="ECO:0000256" key="3">
    <source>
        <dbReference type="ARBA" id="ARBA00022884"/>
    </source>
</evidence>
<evidence type="ECO:0000256" key="7">
    <source>
        <dbReference type="SAM" id="Coils"/>
    </source>
</evidence>
<feature type="compositionally biased region" description="Basic and acidic residues" evidence="8">
    <location>
        <begin position="1"/>
        <end position="10"/>
    </location>
</feature>
<dbReference type="PANTHER" id="PTHR12311">
    <property type="entry name" value="ACTIVATOR OF BASAL TRANSCRIPTION 1"/>
    <property type="match status" value="1"/>
</dbReference>
<feature type="region of interest" description="Disordered" evidence="8">
    <location>
        <begin position="1"/>
        <end position="105"/>
    </location>
</feature>
<protein>
    <recommendedName>
        <fullName evidence="6">18S rRNA factor 2</fullName>
    </recommendedName>
</protein>
<dbReference type="GO" id="GO:0005730">
    <property type="term" value="C:nucleolus"/>
    <property type="evidence" value="ECO:0007669"/>
    <property type="project" value="UniProtKB-SubCell"/>
</dbReference>
<sequence>MSTRRERGWLDADQSGEDTEYGYDSDAEADSRGTALRARPSKRRRLSVYSDEESVGNEDENQNRTPSPPNALLSRANANAKATTSRDHADDSILPGDMSASPKLHKLPALATKRLEARRDKVKKTGVIYLTRIPPFMKPATVKHLLQPYGEIGRIFLTPEDSVTHTRRVKAGGNKKRSFIDGWVEFQSKKDAKIVADTLNATIIGGKKGGWYHDDVWNLKYLTGFKWHHLTEQIANENAERAARLRVEIAQTTRENKNFLQNVEQAKMLQGMEAKKNRKRKSLDLNALTPGEGDMDTSDPQRQANGKLVERDFKQNEVLLKGMRGMRKEDQSEDINRVLSKIF</sequence>
<reference evidence="9" key="1">
    <citation type="journal article" date="2020" name="Stud. Mycol.">
        <title>101 Dothideomycetes genomes: a test case for predicting lifestyles and emergence of pathogens.</title>
        <authorList>
            <person name="Haridas S."/>
            <person name="Albert R."/>
            <person name="Binder M."/>
            <person name="Bloem J."/>
            <person name="Labutti K."/>
            <person name="Salamov A."/>
            <person name="Andreopoulos B."/>
            <person name="Baker S."/>
            <person name="Barry K."/>
            <person name="Bills G."/>
            <person name="Bluhm B."/>
            <person name="Cannon C."/>
            <person name="Castanera R."/>
            <person name="Culley D."/>
            <person name="Daum C."/>
            <person name="Ezra D."/>
            <person name="Gonzalez J."/>
            <person name="Henrissat B."/>
            <person name="Kuo A."/>
            <person name="Liang C."/>
            <person name="Lipzen A."/>
            <person name="Lutzoni F."/>
            <person name="Magnuson J."/>
            <person name="Mondo S."/>
            <person name="Nolan M."/>
            <person name="Ohm R."/>
            <person name="Pangilinan J."/>
            <person name="Park H.-J."/>
            <person name="Ramirez L."/>
            <person name="Alfaro M."/>
            <person name="Sun H."/>
            <person name="Tritt A."/>
            <person name="Yoshinaga Y."/>
            <person name="Zwiers L.-H."/>
            <person name="Turgeon B."/>
            <person name="Goodwin S."/>
            <person name="Spatafora J."/>
            <person name="Crous P."/>
            <person name="Grigoriev I."/>
        </authorList>
    </citation>
    <scope>NUCLEOTIDE SEQUENCE</scope>
    <source>
        <strain evidence="9">Tuck. ex Michener</strain>
    </source>
</reference>
<feature type="compositionally biased region" description="Acidic residues" evidence="8">
    <location>
        <begin position="50"/>
        <end position="60"/>
    </location>
</feature>
<keyword evidence="4" id="KW-0539">Nucleus</keyword>
<evidence type="ECO:0000313" key="9">
    <source>
        <dbReference type="EMBL" id="KAF2240154.1"/>
    </source>
</evidence>
<dbReference type="Gene3D" id="3.30.70.330">
    <property type="match status" value="1"/>
</dbReference>
<feature type="coiled-coil region" evidence="7">
    <location>
        <begin position="235"/>
        <end position="269"/>
    </location>
</feature>
<keyword evidence="10" id="KW-1185">Reference proteome</keyword>
<dbReference type="GO" id="GO:0034462">
    <property type="term" value="P:small-subunit processome assembly"/>
    <property type="evidence" value="ECO:0007669"/>
    <property type="project" value="TreeGrafter"/>
</dbReference>
<evidence type="ECO:0000256" key="6">
    <source>
        <dbReference type="ARBA" id="ARBA00032634"/>
    </source>
</evidence>
<comment type="similarity">
    <text evidence="2">Belongs to the ESF2/ABP1 family.</text>
</comment>
<dbReference type="InterPro" id="IPR035979">
    <property type="entry name" value="RBD_domain_sf"/>
</dbReference>
<comment type="subcellular location">
    <subcellularLocation>
        <location evidence="1">Nucleus</location>
        <location evidence="1">Nucleolus</location>
    </subcellularLocation>
</comment>
<dbReference type="GO" id="GO:0000447">
    <property type="term" value="P:endonucleolytic cleavage in ITS1 to separate SSU-rRNA from 5.8S rRNA and LSU-rRNA from tricistronic rRNA transcript (SSU-rRNA, 5.8S rRNA, LSU-rRNA)"/>
    <property type="evidence" value="ECO:0007669"/>
    <property type="project" value="TreeGrafter"/>
</dbReference>
<feature type="region of interest" description="Disordered" evidence="8">
    <location>
        <begin position="273"/>
        <end position="308"/>
    </location>
</feature>
<proteinExistence type="inferred from homology"/>
<keyword evidence="3" id="KW-0694">RNA-binding</keyword>
<dbReference type="GO" id="GO:0003723">
    <property type="term" value="F:RNA binding"/>
    <property type="evidence" value="ECO:0007669"/>
    <property type="project" value="UniProtKB-KW"/>
</dbReference>
<feature type="compositionally biased region" description="Acidic residues" evidence="8">
    <location>
        <begin position="14"/>
        <end position="28"/>
    </location>
</feature>
<dbReference type="OrthoDB" id="287393at2759"/>
<keyword evidence="7" id="KW-0175">Coiled coil</keyword>